<keyword evidence="4" id="KW-0472">Membrane</keyword>
<proteinExistence type="inferred from homology"/>
<dbReference type="Pfam" id="PF05105">
    <property type="entry name" value="Phage_holin_4_1"/>
    <property type="match status" value="1"/>
</dbReference>
<sequence>MYPKVLDINNQLVAVLDTAYKIGYTKIKNNLWTCQFTMVLKDKKNVYIKPKYFIELYDHDRYIGKFIVNPKRTIKNESTNEITFQCEHVLSLLHSDVFFRYHQFSNFITKDFRRINAIALCVLELISIAENGVKIGAAIPRFIVNILSSAKDKTKEG</sequence>
<protein>
    <submittedName>
        <fullName evidence="7">Phage holin family protein</fullName>
    </submittedName>
</protein>
<evidence type="ECO:0000313" key="7">
    <source>
        <dbReference type="EMBL" id="KAB2336836.1"/>
    </source>
</evidence>
<keyword evidence="3" id="KW-1133">Transmembrane helix</keyword>
<evidence type="ECO:0000256" key="5">
    <source>
        <dbReference type="ARBA" id="ARBA00023600"/>
    </source>
</evidence>
<evidence type="ECO:0000259" key="6">
    <source>
        <dbReference type="Pfam" id="PF18994"/>
    </source>
</evidence>
<comment type="caution">
    <text evidence="7">The sequence shown here is derived from an EMBL/GenBank/DDBJ whole genome shotgun (WGS) entry which is preliminary data.</text>
</comment>
<evidence type="ECO:0000313" key="8">
    <source>
        <dbReference type="Proteomes" id="UP000481030"/>
    </source>
</evidence>
<dbReference type="RefSeq" id="WP_151534520.1">
    <property type="nucleotide sequence ID" value="NZ_WBOS01000003.1"/>
</dbReference>
<gene>
    <name evidence="7" type="ORF">F7731_09360</name>
</gene>
<dbReference type="AlphaFoldDB" id="A0A6L3V6G4"/>
<reference evidence="7 8" key="1">
    <citation type="journal article" date="2016" name="Antonie Van Leeuwenhoek">
        <title>Bacillus depressus sp. nov., isolated from soil of a sunflower field.</title>
        <authorList>
            <person name="Wei X."/>
            <person name="Xin D."/>
            <person name="Xin Y."/>
            <person name="Zhang H."/>
            <person name="Wang T."/>
            <person name="Zhang J."/>
        </authorList>
    </citation>
    <scope>NUCLEOTIDE SEQUENCE [LARGE SCALE GENOMIC DNA]</scope>
    <source>
        <strain evidence="7 8">BZ1</strain>
    </source>
</reference>
<dbReference type="GO" id="GO:0016020">
    <property type="term" value="C:membrane"/>
    <property type="evidence" value="ECO:0007669"/>
    <property type="project" value="UniProtKB-SubCell"/>
</dbReference>
<organism evidence="7 8">
    <name type="scientific">Cytobacillus depressus</name>
    <dbReference type="NCBI Taxonomy" id="1602942"/>
    <lineage>
        <taxon>Bacteria</taxon>
        <taxon>Bacillati</taxon>
        <taxon>Bacillota</taxon>
        <taxon>Bacilli</taxon>
        <taxon>Bacillales</taxon>
        <taxon>Bacillaceae</taxon>
        <taxon>Cytobacillus</taxon>
    </lineage>
</organism>
<evidence type="ECO:0000256" key="2">
    <source>
        <dbReference type="ARBA" id="ARBA00022692"/>
    </source>
</evidence>
<dbReference type="Pfam" id="PF18994">
    <property type="entry name" value="Prophage_tailD1"/>
    <property type="match status" value="1"/>
</dbReference>
<dbReference type="InterPro" id="IPR044051">
    <property type="entry name" value="Prophage_tail_N"/>
</dbReference>
<comment type="subcellular location">
    <subcellularLocation>
        <location evidence="1">Membrane</location>
        <topology evidence="1">Multi-pass membrane protein</topology>
    </subcellularLocation>
</comment>
<keyword evidence="8" id="KW-1185">Reference proteome</keyword>
<dbReference type="OrthoDB" id="1696092at2"/>
<evidence type="ECO:0000256" key="3">
    <source>
        <dbReference type="ARBA" id="ARBA00022989"/>
    </source>
</evidence>
<keyword evidence="2" id="KW-0812">Transmembrane</keyword>
<evidence type="ECO:0000256" key="4">
    <source>
        <dbReference type="ARBA" id="ARBA00023136"/>
    </source>
</evidence>
<dbReference type="EMBL" id="WBOS01000003">
    <property type="protein sequence ID" value="KAB2336836.1"/>
    <property type="molecule type" value="Genomic_DNA"/>
</dbReference>
<comment type="similarity">
    <text evidence="5">Belongs to the bacteriophage holin family. Cp-1 holin subfamily.</text>
</comment>
<feature type="domain" description="Prophage endopeptidase tail N-terminal" evidence="6">
    <location>
        <begin position="4"/>
        <end position="83"/>
    </location>
</feature>
<dbReference type="InterPro" id="IPR006480">
    <property type="entry name" value="Phage_holin_4_1"/>
</dbReference>
<name>A0A6L3V6G4_9BACI</name>
<evidence type="ECO:0000256" key="1">
    <source>
        <dbReference type="ARBA" id="ARBA00004141"/>
    </source>
</evidence>
<dbReference type="Proteomes" id="UP000481030">
    <property type="component" value="Unassembled WGS sequence"/>
</dbReference>
<accession>A0A6L3V6G4</accession>